<dbReference type="EMBL" id="CP031769">
    <property type="protein sequence ID" value="AXR07247.1"/>
    <property type="molecule type" value="Genomic_DNA"/>
</dbReference>
<dbReference type="PROSITE" id="PS51668">
    <property type="entry name" value="TSAA_2"/>
    <property type="match status" value="1"/>
</dbReference>
<dbReference type="PANTHER" id="PTHR12818:SF0">
    <property type="entry name" value="TRNA (ADENINE(37)-N6)-METHYLTRANSFERASE"/>
    <property type="match status" value="1"/>
</dbReference>
<dbReference type="Gene3D" id="3.30.2310.10">
    <property type="entry name" value="YaeB-like"/>
    <property type="match status" value="1"/>
</dbReference>
<proteinExistence type="inferred from homology"/>
<organism evidence="4 5">
    <name type="scientific">Salinimonas sediminis</name>
    <dbReference type="NCBI Taxonomy" id="2303538"/>
    <lineage>
        <taxon>Bacteria</taxon>
        <taxon>Pseudomonadati</taxon>
        <taxon>Pseudomonadota</taxon>
        <taxon>Gammaproteobacteria</taxon>
        <taxon>Alteromonadales</taxon>
        <taxon>Alteromonadaceae</taxon>
        <taxon>Alteromonas/Salinimonas group</taxon>
        <taxon>Salinimonas</taxon>
    </lineage>
</organism>
<keyword evidence="5" id="KW-1185">Reference proteome</keyword>
<dbReference type="NCBIfam" id="TIGR00104">
    <property type="entry name" value="tRNA_TsaA"/>
    <property type="match status" value="1"/>
</dbReference>
<dbReference type="AlphaFoldDB" id="A0A346NNZ0"/>
<dbReference type="OrthoDB" id="9804309at2"/>
<dbReference type="InterPro" id="IPR023370">
    <property type="entry name" value="TrmO-like_N"/>
</dbReference>
<protein>
    <submittedName>
        <fullName evidence="4">tRNA (N6-threonylcarbamoyladenosine(37)-N6)-methyltransferase TrmO</fullName>
    </submittedName>
</protein>
<evidence type="ECO:0000256" key="2">
    <source>
        <dbReference type="ARBA" id="ARBA00033753"/>
    </source>
</evidence>
<evidence type="ECO:0000313" key="5">
    <source>
        <dbReference type="Proteomes" id="UP000262073"/>
    </source>
</evidence>
<dbReference type="InterPro" id="IPR036413">
    <property type="entry name" value="YaeB-like_sf"/>
</dbReference>
<dbReference type="Pfam" id="PF18389">
    <property type="entry name" value="TrmO_C"/>
    <property type="match status" value="1"/>
</dbReference>
<dbReference type="Pfam" id="PF01980">
    <property type="entry name" value="TrmO_N"/>
    <property type="match status" value="1"/>
</dbReference>
<dbReference type="Proteomes" id="UP000262073">
    <property type="component" value="Chromosome"/>
</dbReference>
<dbReference type="InterPro" id="IPR036414">
    <property type="entry name" value="YaeB_N_sf"/>
</dbReference>
<accession>A0A346NNZ0</accession>
<keyword evidence="1" id="KW-0949">S-adenosyl-L-methionine</keyword>
<dbReference type="Gene3D" id="2.40.30.70">
    <property type="entry name" value="YaeB-like"/>
    <property type="match status" value="1"/>
</dbReference>
<feature type="domain" description="TsaA-like" evidence="3">
    <location>
        <begin position="8"/>
        <end position="147"/>
    </location>
</feature>
<dbReference type="SUPFAM" id="SSF118196">
    <property type="entry name" value="YaeB-like"/>
    <property type="match status" value="1"/>
</dbReference>
<gene>
    <name evidence="4" type="primary">tsaA</name>
    <name evidence="4" type="ORF">D0Y50_13365</name>
</gene>
<dbReference type="KEGG" id="salm:D0Y50_13365"/>
<dbReference type="InterPro" id="IPR040372">
    <property type="entry name" value="YaeB-like"/>
</dbReference>
<reference evidence="4 5" key="1">
    <citation type="submission" date="2018-08" db="EMBL/GenBank/DDBJ databases">
        <title>Salinimonas sediminis sp. nov., a piezophilic bacterium isolated from a deep-sea sediment sample from the New Britain Trench.</title>
        <authorList>
            <person name="Cao J."/>
        </authorList>
    </citation>
    <scope>NUCLEOTIDE SEQUENCE [LARGE SCALE GENOMIC DNA]</scope>
    <source>
        <strain evidence="4 5">N102</strain>
    </source>
</reference>
<sequence>MPSSAFSIKPIGHIITPFRQKFAIPRQPNLAQAQGEIHFTEGLDETAFKGIDGFSHLWLLFVFHETLSRGWKPLVKAPRLGGNATLGVLASRSTHRPNGIGMSVVANKGLTLHQRKPVLRVAGVDLLCDTPIIDIKPYIPYADCVPQAQDSLDKYHPIPHREVVFSALAAQQLSQASPAYPADFATLTQSILAQDPRPAYRHALEDDPKVYKVRLYDADVSWQVQRGIVQISNISRWAE</sequence>
<comment type="similarity">
    <text evidence="2">Belongs to the tRNA methyltransferase O family.</text>
</comment>
<dbReference type="InterPro" id="IPR041369">
    <property type="entry name" value="TrmO_C"/>
</dbReference>
<name>A0A346NNZ0_9ALTE</name>
<keyword evidence="4" id="KW-0808">Transferase</keyword>
<dbReference type="GO" id="GO:0089715">
    <property type="term" value="F:tRNA (L-threonylcarbamoyladenosine(37)-C2) methyltransferase activity"/>
    <property type="evidence" value="ECO:0007669"/>
    <property type="project" value="TreeGrafter"/>
</dbReference>
<evidence type="ECO:0000313" key="4">
    <source>
        <dbReference type="EMBL" id="AXR07247.1"/>
    </source>
</evidence>
<keyword evidence="4" id="KW-0489">Methyltransferase</keyword>
<dbReference type="GO" id="GO:0032259">
    <property type="term" value="P:methylation"/>
    <property type="evidence" value="ECO:0007669"/>
    <property type="project" value="UniProtKB-KW"/>
</dbReference>
<dbReference type="PANTHER" id="PTHR12818">
    <property type="entry name" value="TRNA (ADENINE(37)-N6)-METHYLTRANSFERASE"/>
    <property type="match status" value="1"/>
</dbReference>
<evidence type="ECO:0000256" key="1">
    <source>
        <dbReference type="ARBA" id="ARBA00022691"/>
    </source>
</evidence>
<evidence type="ECO:0000259" key="3">
    <source>
        <dbReference type="PROSITE" id="PS51668"/>
    </source>
</evidence>
<dbReference type="RefSeq" id="WP_108566009.1">
    <property type="nucleotide sequence ID" value="NZ_CP031769.1"/>
</dbReference>